<sequence length="244" mass="27161">MTEPDDRTTGDERLREERTIGDERLREGRTIGDERLREGRTIGDERTIIDHGVGDPDNLQRLWTPHRMSYIAESPMKKGSNSSQSSQPFTDIPNMADEDGLVVARGDQVYAVLNLYPYNPGHLMVVPYRRVSELEDLTDAESAELMSYTQKAIRVIKAVSRPHGFNVGLNLGQSAGGSLAEHLHMHVVPRWGGDANFITIIGGSKVIPQLLRETRELLATEWAKQGERSDGGSKQERSDGGLSR</sequence>
<protein>
    <submittedName>
        <fullName evidence="7">Histidine triad (HIT) protein</fullName>
    </submittedName>
</protein>
<gene>
    <name evidence="7" type="ordered locus">Mjls_2282</name>
</gene>
<organism evidence="7">
    <name type="scientific">Mycobacterium sp. (strain JLS)</name>
    <dbReference type="NCBI Taxonomy" id="164757"/>
    <lineage>
        <taxon>Bacteria</taxon>
        <taxon>Bacillati</taxon>
        <taxon>Actinomycetota</taxon>
        <taxon>Actinomycetes</taxon>
        <taxon>Mycobacteriales</taxon>
        <taxon>Mycobacteriaceae</taxon>
        <taxon>Mycobacterium</taxon>
    </lineage>
</organism>
<dbReference type="InterPro" id="IPR036265">
    <property type="entry name" value="HIT-like_sf"/>
</dbReference>
<evidence type="ECO:0000256" key="5">
    <source>
        <dbReference type="SAM" id="MobiDB-lite"/>
    </source>
</evidence>
<feature type="active site" description="Tele-AMP-histidine intermediate" evidence="2">
    <location>
        <position position="184"/>
    </location>
</feature>
<feature type="region of interest" description="Disordered" evidence="5">
    <location>
        <begin position="1"/>
        <end position="38"/>
    </location>
</feature>
<feature type="binding site" evidence="3">
    <location>
        <position position="186"/>
    </location>
    <ligand>
        <name>substrate</name>
    </ligand>
</feature>
<dbReference type="Gene3D" id="3.30.428.10">
    <property type="entry name" value="HIT-like"/>
    <property type="match status" value="1"/>
</dbReference>
<proteinExistence type="predicted"/>
<evidence type="ECO:0000256" key="2">
    <source>
        <dbReference type="PIRSR" id="PIRSR639383-1"/>
    </source>
</evidence>
<accession>A0A5Q5CFR3</accession>
<dbReference type="PANTHER" id="PTHR42997:SF1">
    <property type="entry name" value="AP-4-A PHOSPHORYLASE"/>
    <property type="match status" value="1"/>
</dbReference>
<keyword evidence="1" id="KW-0547">Nucleotide-binding</keyword>
<feature type="binding site" evidence="3">
    <location>
        <position position="114"/>
    </location>
    <ligand>
        <name>substrate</name>
    </ligand>
</feature>
<evidence type="ECO:0000256" key="4">
    <source>
        <dbReference type="PROSITE-ProRule" id="PRU00464"/>
    </source>
</evidence>
<evidence type="ECO:0000256" key="1">
    <source>
        <dbReference type="ARBA" id="ARBA00022741"/>
    </source>
</evidence>
<feature type="domain" description="HIT" evidence="6">
    <location>
        <begin position="88"/>
        <end position="197"/>
    </location>
</feature>
<dbReference type="PROSITE" id="PS51084">
    <property type="entry name" value="HIT_2"/>
    <property type="match status" value="1"/>
</dbReference>
<dbReference type="CDD" id="cd01275">
    <property type="entry name" value="FHIT"/>
    <property type="match status" value="1"/>
</dbReference>
<dbReference type="GO" id="GO:0000166">
    <property type="term" value="F:nucleotide binding"/>
    <property type="evidence" value="ECO:0007669"/>
    <property type="project" value="UniProtKB-KW"/>
</dbReference>
<dbReference type="SUPFAM" id="SSF54197">
    <property type="entry name" value="HIT-like"/>
    <property type="match status" value="1"/>
</dbReference>
<evidence type="ECO:0000259" key="6">
    <source>
        <dbReference type="PROSITE" id="PS51084"/>
    </source>
</evidence>
<name>A0A5Q5CFR3_MYCSJ</name>
<feature type="region of interest" description="Disordered" evidence="5">
    <location>
        <begin position="222"/>
        <end position="244"/>
    </location>
</feature>
<dbReference type="InterPro" id="IPR039383">
    <property type="entry name" value="FHIT"/>
</dbReference>
<dbReference type="InterPro" id="IPR011146">
    <property type="entry name" value="HIT-like"/>
</dbReference>
<evidence type="ECO:0000256" key="3">
    <source>
        <dbReference type="PIRSR" id="PIRSR639383-2"/>
    </source>
</evidence>
<evidence type="ECO:0000313" key="7">
    <source>
        <dbReference type="EMBL" id="ABN98068.1"/>
    </source>
</evidence>
<dbReference type="InterPro" id="IPR052908">
    <property type="entry name" value="AP-4-A_phosphorylase"/>
</dbReference>
<dbReference type="GO" id="GO:0003824">
    <property type="term" value="F:catalytic activity"/>
    <property type="evidence" value="ECO:0007669"/>
    <property type="project" value="InterPro"/>
</dbReference>
<dbReference type="PANTHER" id="PTHR42997">
    <property type="entry name" value="HIT FAMILY HYDROLASE"/>
    <property type="match status" value="1"/>
</dbReference>
<dbReference type="AlphaFoldDB" id="A0A5Q5CFR3"/>
<reference evidence="7" key="1">
    <citation type="submission" date="2007-02" db="EMBL/GenBank/DDBJ databases">
        <title>Complete sequence of Mycobacterium sp. JLS.</title>
        <authorList>
            <consortium name="US DOE Joint Genome Institute"/>
            <person name="Copeland A."/>
            <person name="Lucas S."/>
            <person name="Lapidus A."/>
            <person name="Barry K."/>
            <person name="Detter J.C."/>
            <person name="Glavina del Rio T."/>
            <person name="Hammon N."/>
            <person name="Israni S."/>
            <person name="Dalin E."/>
            <person name="Tice H."/>
            <person name="Pitluck S."/>
            <person name="Chain P."/>
            <person name="Malfatti S."/>
            <person name="Shin M."/>
            <person name="Vergez L."/>
            <person name="Schmutz J."/>
            <person name="Larimer F."/>
            <person name="Land M."/>
            <person name="Hauser L."/>
            <person name="Kyrpides N."/>
            <person name="Mikhailova N."/>
            <person name="Miller C.D."/>
            <person name="Anderson A.J."/>
            <person name="Sims R.C."/>
            <person name="Richardson P."/>
        </authorList>
    </citation>
    <scope>NUCLEOTIDE SEQUENCE [LARGE SCALE GENOMIC DNA]</scope>
    <source>
        <strain evidence="7">JLS</strain>
    </source>
</reference>
<dbReference type="Pfam" id="PF01230">
    <property type="entry name" value="HIT"/>
    <property type="match status" value="1"/>
</dbReference>
<feature type="short sequence motif" description="Histidine triad motif" evidence="4">
    <location>
        <begin position="182"/>
        <end position="186"/>
    </location>
</feature>
<dbReference type="KEGG" id="mjl:Mjls_2282"/>
<dbReference type="EMBL" id="CP000580">
    <property type="protein sequence ID" value="ABN98068.1"/>
    <property type="molecule type" value="Genomic_DNA"/>
</dbReference>